<proteinExistence type="inferred from homology"/>
<comment type="subunit">
    <text evidence="3">Homotetramer.</text>
</comment>
<feature type="chain" id="PRO_5016009582" description="dihydropyrimidinase" evidence="11">
    <location>
        <begin position="23"/>
        <end position="558"/>
    </location>
</feature>
<dbReference type="GO" id="GO:0005829">
    <property type="term" value="C:cytosol"/>
    <property type="evidence" value="ECO:0007669"/>
    <property type="project" value="TreeGrafter"/>
</dbReference>
<dbReference type="Gene3D" id="2.30.40.10">
    <property type="entry name" value="Urease, subunit C, domain 1"/>
    <property type="match status" value="1"/>
</dbReference>
<keyword evidence="11" id="KW-0732">Signal</keyword>
<feature type="compositionally biased region" description="Low complexity" evidence="10">
    <location>
        <begin position="524"/>
        <end position="546"/>
    </location>
</feature>
<comment type="similarity">
    <text evidence="2">Belongs to the metallo-dependent hydrolases superfamily. Hydantoinase/dihydropyrimidinase family.</text>
</comment>
<evidence type="ECO:0000256" key="5">
    <source>
        <dbReference type="ARBA" id="ARBA00022801"/>
    </source>
</evidence>
<evidence type="ECO:0000259" key="12">
    <source>
        <dbReference type="Pfam" id="PF01979"/>
    </source>
</evidence>
<accession>A0A2V0NRU6</accession>
<dbReference type="PANTHER" id="PTHR11647:SF1">
    <property type="entry name" value="COLLAPSIN RESPONSE MEDIATOR PROTEIN"/>
    <property type="match status" value="1"/>
</dbReference>
<keyword evidence="5" id="KW-0378">Hydrolase</keyword>
<evidence type="ECO:0000256" key="2">
    <source>
        <dbReference type="ARBA" id="ARBA00008829"/>
    </source>
</evidence>
<feature type="region of interest" description="Disordered" evidence="10">
    <location>
        <begin position="504"/>
        <end position="558"/>
    </location>
</feature>
<dbReference type="PANTHER" id="PTHR11647">
    <property type="entry name" value="HYDRANTOINASE/DIHYDROPYRIMIDINASE FAMILY MEMBER"/>
    <property type="match status" value="1"/>
</dbReference>
<dbReference type="InterPro" id="IPR032466">
    <property type="entry name" value="Metal_Hydrolase"/>
</dbReference>
<evidence type="ECO:0000256" key="10">
    <source>
        <dbReference type="SAM" id="MobiDB-lite"/>
    </source>
</evidence>
<dbReference type="SUPFAM" id="SSF51556">
    <property type="entry name" value="Metallo-dependent hydrolases"/>
    <property type="match status" value="1"/>
</dbReference>
<organism evidence="13 14">
    <name type="scientific">Raphidocelis subcapitata</name>
    <dbReference type="NCBI Taxonomy" id="307507"/>
    <lineage>
        <taxon>Eukaryota</taxon>
        <taxon>Viridiplantae</taxon>
        <taxon>Chlorophyta</taxon>
        <taxon>core chlorophytes</taxon>
        <taxon>Chlorophyceae</taxon>
        <taxon>CS clade</taxon>
        <taxon>Sphaeropleales</taxon>
        <taxon>Selenastraceae</taxon>
        <taxon>Raphidocelis</taxon>
    </lineage>
</organism>
<dbReference type="FunCoup" id="A0A2V0NRU6">
    <property type="interactions" value="603"/>
</dbReference>
<dbReference type="GO" id="GO:0006208">
    <property type="term" value="P:pyrimidine nucleobase catabolic process"/>
    <property type="evidence" value="ECO:0007669"/>
    <property type="project" value="TreeGrafter"/>
</dbReference>
<dbReference type="InterPro" id="IPR011059">
    <property type="entry name" value="Metal-dep_hydrolase_composite"/>
</dbReference>
<evidence type="ECO:0000256" key="8">
    <source>
        <dbReference type="ARBA" id="ARBA00039113"/>
    </source>
</evidence>
<dbReference type="InterPro" id="IPR006680">
    <property type="entry name" value="Amidohydro-rel"/>
</dbReference>
<dbReference type="FunFam" id="3.20.20.140:FF:000001">
    <property type="entry name" value="Dihydropyrimidinase like 3"/>
    <property type="match status" value="1"/>
</dbReference>
<dbReference type="InterPro" id="IPR050378">
    <property type="entry name" value="Metallo-dep_Hydrolases_sf"/>
</dbReference>
<dbReference type="GO" id="GO:0046872">
    <property type="term" value="F:metal ion binding"/>
    <property type="evidence" value="ECO:0007669"/>
    <property type="project" value="UniProtKB-KW"/>
</dbReference>
<feature type="compositionally biased region" description="Acidic residues" evidence="10">
    <location>
        <begin position="547"/>
        <end position="558"/>
    </location>
</feature>
<dbReference type="Proteomes" id="UP000247498">
    <property type="component" value="Unassembled WGS sequence"/>
</dbReference>
<evidence type="ECO:0000313" key="13">
    <source>
        <dbReference type="EMBL" id="GBF89372.1"/>
    </source>
</evidence>
<evidence type="ECO:0000256" key="4">
    <source>
        <dbReference type="ARBA" id="ARBA00022723"/>
    </source>
</evidence>
<comment type="caution">
    <text evidence="13">The sequence shown here is derived from an EMBL/GenBank/DDBJ whole genome shotgun (WGS) entry which is preliminary data.</text>
</comment>
<dbReference type="Pfam" id="PF01979">
    <property type="entry name" value="Amidohydro_1"/>
    <property type="match status" value="1"/>
</dbReference>
<evidence type="ECO:0000256" key="1">
    <source>
        <dbReference type="ARBA" id="ARBA00001947"/>
    </source>
</evidence>
<gene>
    <name evidence="13" type="ORF">Rsub_01944</name>
</gene>
<feature type="compositionally biased region" description="Gly residues" evidence="10">
    <location>
        <begin position="509"/>
        <end position="523"/>
    </location>
</feature>
<evidence type="ECO:0000313" key="14">
    <source>
        <dbReference type="Proteomes" id="UP000247498"/>
    </source>
</evidence>
<dbReference type="Gene3D" id="3.20.20.140">
    <property type="entry name" value="Metal-dependent hydrolases"/>
    <property type="match status" value="1"/>
</dbReference>
<keyword evidence="6" id="KW-0862">Zinc</keyword>
<sequence length="558" mass="58144">MACLPRAAIVIFAACWLGCCSAVARGPQYVLVKGGTVVNHDASFKADVLINGQTIEAVGPNLQAPKGAKVVDAAGKLVMPGGIDPHTHLDMPFMGQVACDDFFSGQAAALAGGTTMHIDFALPVDHDLMEGYKTWQAKAVRGCSDYGFHMAVTSWSDKVAKDMGELTKLGINSFKFFMAYKGALMVTDEELINGFSRCKELGALPQVHAENGDAVAEGQRRVFEAGITGPEGHALSRPAVLEAEATGRAVRLAAWVGVPLYVVHVMSAGAAEEVARARQRGERVIGEPVASGLALNESWMWHEDFSTAAQYVMSPPIRAAEHGAALRAALAGGALQLVATDHAVFNSTQKAVGRHDFRLIPNGVNGIEERMHVVWEEMVNSGLLTPSDFVRVTSAAAAMAFNVYPRKGLLAPGSDADVVVLDPAARHVISARSHHSAIDTNVYEGKAIRGKVVVTVSRGRVVWENGVLDVRPGTSRYVHLPPGGPLFEGLPARDAAAAARPYGAAPVRRGGGGGGGGGGGEGGTAAAAVAAAAAAGGAEKGAAPAEAEFEDEPSREEL</sequence>
<dbReference type="OrthoDB" id="1924787at2759"/>
<keyword evidence="4" id="KW-0479">Metal-binding</keyword>
<feature type="modified residue" description="N6-carboxylysine" evidence="9">
    <location>
        <position position="175"/>
    </location>
</feature>
<dbReference type="NCBIfam" id="TIGR02033">
    <property type="entry name" value="D-hydantoinase"/>
    <property type="match status" value="1"/>
</dbReference>
<comment type="cofactor">
    <cofactor evidence="1">
        <name>Zn(2+)</name>
        <dbReference type="ChEBI" id="CHEBI:29105"/>
    </cofactor>
</comment>
<evidence type="ECO:0000256" key="3">
    <source>
        <dbReference type="ARBA" id="ARBA00011881"/>
    </source>
</evidence>
<dbReference type="EC" id="3.5.2.2" evidence="8"/>
<feature type="domain" description="Amidohydrolase-related" evidence="12">
    <location>
        <begin position="77"/>
        <end position="462"/>
    </location>
</feature>
<dbReference type="STRING" id="307507.A0A2V0NRU6"/>
<feature type="signal peptide" evidence="11">
    <location>
        <begin position="1"/>
        <end position="22"/>
    </location>
</feature>
<dbReference type="AlphaFoldDB" id="A0A2V0NRU6"/>
<dbReference type="CDD" id="cd01314">
    <property type="entry name" value="D-HYD"/>
    <property type="match status" value="1"/>
</dbReference>
<evidence type="ECO:0000256" key="11">
    <source>
        <dbReference type="SAM" id="SignalP"/>
    </source>
</evidence>
<name>A0A2V0NRU6_9CHLO</name>
<keyword evidence="14" id="KW-1185">Reference proteome</keyword>
<protein>
    <recommendedName>
        <fullName evidence="8">dihydropyrimidinase</fullName>
        <ecNumber evidence="8">3.5.2.2</ecNumber>
    </recommendedName>
</protein>
<dbReference type="EMBL" id="BDRX01000010">
    <property type="protein sequence ID" value="GBF89372.1"/>
    <property type="molecule type" value="Genomic_DNA"/>
</dbReference>
<dbReference type="InterPro" id="IPR011778">
    <property type="entry name" value="Hydantoinase/dihydroPyrase"/>
</dbReference>
<dbReference type="InParanoid" id="A0A2V0NRU6"/>
<evidence type="ECO:0000256" key="7">
    <source>
        <dbReference type="ARBA" id="ARBA00036696"/>
    </source>
</evidence>
<comment type="catalytic activity">
    <reaction evidence="7">
        <text>5,6-dihydrouracil + H2O = 3-(carbamoylamino)propanoate + H(+)</text>
        <dbReference type="Rhea" id="RHEA:16121"/>
        <dbReference type="ChEBI" id="CHEBI:11892"/>
        <dbReference type="ChEBI" id="CHEBI:15377"/>
        <dbReference type="ChEBI" id="CHEBI:15378"/>
        <dbReference type="ChEBI" id="CHEBI:15901"/>
        <dbReference type="EC" id="3.5.2.2"/>
    </reaction>
</comment>
<reference evidence="13 14" key="1">
    <citation type="journal article" date="2018" name="Sci. Rep.">
        <title>Raphidocelis subcapitata (=Pseudokirchneriella subcapitata) provides an insight into genome evolution and environmental adaptations in the Sphaeropleales.</title>
        <authorList>
            <person name="Suzuki S."/>
            <person name="Yamaguchi H."/>
            <person name="Nakajima N."/>
            <person name="Kawachi M."/>
        </authorList>
    </citation>
    <scope>NUCLEOTIDE SEQUENCE [LARGE SCALE GENOMIC DNA]</scope>
    <source>
        <strain evidence="13 14">NIES-35</strain>
    </source>
</reference>
<comment type="PTM">
    <text evidence="9">Carbamylation allows a single lysine to coordinate two divalent metal cations.</text>
</comment>
<dbReference type="SUPFAM" id="SSF51338">
    <property type="entry name" value="Composite domain of metallo-dependent hydrolases"/>
    <property type="match status" value="1"/>
</dbReference>
<evidence type="ECO:0000256" key="6">
    <source>
        <dbReference type="ARBA" id="ARBA00022833"/>
    </source>
</evidence>
<evidence type="ECO:0000256" key="9">
    <source>
        <dbReference type="PIRSR" id="PIRSR611778-50"/>
    </source>
</evidence>
<dbReference type="GO" id="GO:0004157">
    <property type="term" value="F:dihydropyrimidinase activity"/>
    <property type="evidence" value="ECO:0007669"/>
    <property type="project" value="UniProtKB-EC"/>
</dbReference>